<evidence type="ECO:0000256" key="8">
    <source>
        <dbReference type="ARBA" id="ARBA00034617"/>
    </source>
</evidence>
<dbReference type="InterPro" id="IPR000212">
    <property type="entry name" value="DNA_helicase_UvrD/REP"/>
</dbReference>
<evidence type="ECO:0000256" key="7">
    <source>
        <dbReference type="ARBA" id="ARBA00023235"/>
    </source>
</evidence>
<dbReference type="PANTHER" id="PTHR11070:SF2">
    <property type="entry name" value="ATP-DEPENDENT DNA HELICASE SRS2"/>
    <property type="match status" value="1"/>
</dbReference>
<evidence type="ECO:0000256" key="2">
    <source>
        <dbReference type="ARBA" id="ARBA00022741"/>
    </source>
</evidence>
<dbReference type="InterPro" id="IPR014017">
    <property type="entry name" value="DNA_helicase_UvrD-like_C"/>
</dbReference>
<dbReference type="Pfam" id="PF13361">
    <property type="entry name" value="UvrD_C"/>
    <property type="match status" value="1"/>
</dbReference>
<keyword evidence="7" id="KW-0413">Isomerase</keyword>
<comment type="similarity">
    <text evidence="1">Belongs to the helicase family. UvrD subfamily.</text>
</comment>
<evidence type="ECO:0000256" key="11">
    <source>
        <dbReference type="ARBA" id="ARBA00048988"/>
    </source>
</evidence>
<dbReference type="PROSITE" id="PS51217">
    <property type="entry name" value="UVRD_HELICASE_CTER"/>
    <property type="match status" value="1"/>
</dbReference>
<evidence type="ECO:0000256" key="4">
    <source>
        <dbReference type="ARBA" id="ARBA00022806"/>
    </source>
</evidence>
<keyword evidence="16" id="KW-1185">Reference proteome</keyword>
<feature type="binding site" evidence="12">
    <location>
        <begin position="23"/>
        <end position="30"/>
    </location>
    <ligand>
        <name>ATP</name>
        <dbReference type="ChEBI" id="CHEBI:30616"/>
    </ligand>
</feature>
<evidence type="ECO:0000256" key="3">
    <source>
        <dbReference type="ARBA" id="ARBA00022801"/>
    </source>
</evidence>
<dbReference type="KEGG" id="maes:Ga0123461_0233"/>
<dbReference type="InterPro" id="IPR014016">
    <property type="entry name" value="UvrD-like_ATP-bd"/>
</dbReference>
<dbReference type="Gene3D" id="1.10.486.10">
    <property type="entry name" value="PCRA, domain 4"/>
    <property type="match status" value="1"/>
</dbReference>
<evidence type="ECO:0000256" key="1">
    <source>
        <dbReference type="ARBA" id="ARBA00009922"/>
    </source>
</evidence>
<feature type="domain" description="UvrD-like helicase C-terminal" evidence="14">
    <location>
        <begin position="280"/>
        <end position="555"/>
    </location>
</feature>
<dbReference type="OrthoDB" id="5287170at2"/>
<dbReference type="Proteomes" id="UP000231701">
    <property type="component" value="Chromosome"/>
</dbReference>
<dbReference type="RefSeq" id="WP_100276667.1">
    <property type="nucleotide sequence ID" value="NZ_CP018799.1"/>
</dbReference>
<dbReference type="AlphaFoldDB" id="A0A2K8KV57"/>
<dbReference type="InterPro" id="IPR027417">
    <property type="entry name" value="P-loop_NTPase"/>
</dbReference>
<sequence>MSELNNAQQQAVESGDGPQLILAGAGSGKTRTIVHRIGHLIAERGIAPHRILAVTFTNKAAAELKARLSMLIGDDGGGVTSGTFHALSLRFLRRYADALGFPRSFQVIDSDDQKALVKRLLKSRNIATDRLHPNYLIGWIEHCKHAGLTPAQAPEHGWNGIDMRELYGEYQAQLKQHERMDFSDLILNVVLLMRDFKDIAEALRSRFDCVLVDEYQDTNPIQHEWLMLLCAGHRNLTVVGDDDQSIYGWRGADVSHILDFERHWSGAGLHRLEENYRSTAAILELANAVIRENEDRHEKVLKATHEQGETPHWKVCNDDYDEARRIAAQLEGWRSRGYPWSEMAILFRSNRQSLVLEQVLRESQVPYRMIGGVGFFERMEIKDALAYWSLLNGCGDALQLLRVCNRPKRGLGLKGQEQLMEQLAASGLRACEWLGLIATGSAEGAAKKVAPMALLIQSLQGDLDEMPDRGLRIILDESGYLKSIEALGEIEAASRLENIRTLQEYIEMSMAQGLTPVEFMDRAALLQNSEEMQRNDDRDDEPEAISMMSLHRAKGLEFDCVVLPGVEEGQLPHQRALDEGMNGISEERRLLYVGITRARKHLLLTSARLRRMFGESHYPLPSRFIKKISPELLAQEGATAPSAIGMSQSTSISIGSNVAHPSFGEGVILSLEGSGDASRVTVQFKRAGIKRLMLKYAALQMI</sequence>
<evidence type="ECO:0000313" key="16">
    <source>
        <dbReference type="Proteomes" id="UP000231701"/>
    </source>
</evidence>
<dbReference type="Gene3D" id="1.10.10.160">
    <property type="match status" value="1"/>
</dbReference>
<dbReference type="CDD" id="cd18807">
    <property type="entry name" value="SF1_C_UvrD"/>
    <property type="match status" value="1"/>
</dbReference>
<dbReference type="Gene3D" id="3.40.50.300">
    <property type="entry name" value="P-loop containing nucleotide triphosphate hydrolases"/>
    <property type="match status" value="2"/>
</dbReference>
<dbReference type="GO" id="GO:0005524">
    <property type="term" value="F:ATP binding"/>
    <property type="evidence" value="ECO:0007669"/>
    <property type="project" value="UniProtKB-UniRule"/>
</dbReference>
<dbReference type="SUPFAM" id="SSF52540">
    <property type="entry name" value="P-loop containing nucleoside triphosphate hydrolases"/>
    <property type="match status" value="1"/>
</dbReference>
<keyword evidence="3 12" id="KW-0378">Hydrolase</keyword>
<evidence type="ECO:0000259" key="13">
    <source>
        <dbReference type="PROSITE" id="PS51198"/>
    </source>
</evidence>
<dbReference type="EC" id="5.6.2.4" evidence="9"/>
<evidence type="ECO:0000256" key="6">
    <source>
        <dbReference type="ARBA" id="ARBA00023125"/>
    </source>
</evidence>
<evidence type="ECO:0000313" key="15">
    <source>
        <dbReference type="EMBL" id="ATX78685.1"/>
    </source>
</evidence>
<accession>A0A2K8KV57</accession>
<evidence type="ECO:0000256" key="12">
    <source>
        <dbReference type="PROSITE-ProRule" id="PRU00560"/>
    </source>
</evidence>
<dbReference type="InterPro" id="IPR013986">
    <property type="entry name" value="DExx_box_DNA_helicase_dom_sf"/>
</dbReference>
<evidence type="ECO:0000256" key="9">
    <source>
        <dbReference type="ARBA" id="ARBA00034808"/>
    </source>
</evidence>
<dbReference type="Pfam" id="PF00580">
    <property type="entry name" value="UvrD-helicase"/>
    <property type="match status" value="1"/>
</dbReference>
<keyword evidence="6" id="KW-0238">DNA-binding</keyword>
<reference evidence="15 16" key="1">
    <citation type="submission" date="2016-12" db="EMBL/GenBank/DDBJ databases">
        <title>Isolation and genomic insights into novel planktonic Zetaproteobacteria from stratified waters of the Chesapeake Bay.</title>
        <authorList>
            <person name="McAllister S.M."/>
            <person name="Kato S."/>
            <person name="Chan C.S."/>
            <person name="Chiu B.K."/>
            <person name="Field E.K."/>
        </authorList>
    </citation>
    <scope>NUCLEOTIDE SEQUENCE [LARGE SCALE GENOMIC DNA]</scope>
    <source>
        <strain evidence="15 16">CP-5</strain>
    </source>
</reference>
<dbReference type="CDD" id="cd17932">
    <property type="entry name" value="DEXQc_UvrD"/>
    <property type="match status" value="1"/>
</dbReference>
<keyword evidence="4 12" id="KW-0347">Helicase</keyword>
<organism evidence="15 16">
    <name type="scientific">Mariprofundus aestuarium</name>
    <dbReference type="NCBI Taxonomy" id="1921086"/>
    <lineage>
        <taxon>Bacteria</taxon>
        <taxon>Pseudomonadati</taxon>
        <taxon>Pseudomonadota</taxon>
        <taxon>Candidatius Mariprofundia</taxon>
        <taxon>Mariprofundales</taxon>
        <taxon>Mariprofundaceae</taxon>
        <taxon>Mariprofundus</taxon>
    </lineage>
</organism>
<keyword evidence="2 12" id="KW-0547">Nucleotide-binding</keyword>
<evidence type="ECO:0000256" key="10">
    <source>
        <dbReference type="ARBA" id="ARBA00034923"/>
    </source>
</evidence>
<dbReference type="GO" id="GO:0043138">
    <property type="term" value="F:3'-5' DNA helicase activity"/>
    <property type="evidence" value="ECO:0007669"/>
    <property type="project" value="UniProtKB-EC"/>
</dbReference>
<keyword evidence="5 12" id="KW-0067">ATP-binding</keyword>
<feature type="domain" description="UvrD-like helicase ATP-binding" evidence="13">
    <location>
        <begin position="2"/>
        <end position="279"/>
    </location>
</feature>
<evidence type="ECO:0000256" key="5">
    <source>
        <dbReference type="ARBA" id="ARBA00022840"/>
    </source>
</evidence>
<dbReference type="GO" id="GO:0000725">
    <property type="term" value="P:recombinational repair"/>
    <property type="evidence" value="ECO:0007669"/>
    <property type="project" value="TreeGrafter"/>
</dbReference>
<comment type="catalytic activity">
    <reaction evidence="8">
        <text>Couples ATP hydrolysis with the unwinding of duplex DNA by translocating in the 3'-5' direction.</text>
        <dbReference type="EC" id="5.6.2.4"/>
    </reaction>
</comment>
<dbReference type="PROSITE" id="PS51198">
    <property type="entry name" value="UVRD_HELICASE_ATP_BIND"/>
    <property type="match status" value="1"/>
</dbReference>
<dbReference type="Pfam" id="PF21196">
    <property type="entry name" value="PcrA_UvrD_tudor"/>
    <property type="match status" value="1"/>
</dbReference>
<dbReference type="EMBL" id="CP018799">
    <property type="protein sequence ID" value="ATX78685.1"/>
    <property type="molecule type" value="Genomic_DNA"/>
</dbReference>
<comment type="catalytic activity">
    <reaction evidence="11">
        <text>ATP + H2O = ADP + phosphate + H(+)</text>
        <dbReference type="Rhea" id="RHEA:13065"/>
        <dbReference type="ChEBI" id="CHEBI:15377"/>
        <dbReference type="ChEBI" id="CHEBI:15378"/>
        <dbReference type="ChEBI" id="CHEBI:30616"/>
        <dbReference type="ChEBI" id="CHEBI:43474"/>
        <dbReference type="ChEBI" id="CHEBI:456216"/>
        <dbReference type="EC" id="5.6.2.4"/>
    </reaction>
</comment>
<proteinExistence type="inferred from homology"/>
<evidence type="ECO:0000259" key="14">
    <source>
        <dbReference type="PROSITE" id="PS51217"/>
    </source>
</evidence>
<dbReference type="GO" id="GO:0003677">
    <property type="term" value="F:DNA binding"/>
    <property type="evidence" value="ECO:0007669"/>
    <property type="project" value="UniProtKB-KW"/>
</dbReference>
<name>A0A2K8KV57_MARES</name>
<protein>
    <recommendedName>
        <fullName evidence="9">DNA 3'-5' helicase</fullName>
        <ecNumber evidence="9">5.6.2.4</ecNumber>
    </recommendedName>
    <alternativeName>
        <fullName evidence="10">DNA 3'-5' helicase II</fullName>
    </alternativeName>
</protein>
<dbReference type="GO" id="GO:0016887">
    <property type="term" value="F:ATP hydrolysis activity"/>
    <property type="evidence" value="ECO:0007669"/>
    <property type="project" value="RHEA"/>
</dbReference>
<dbReference type="PANTHER" id="PTHR11070">
    <property type="entry name" value="UVRD / RECB / PCRA DNA HELICASE FAMILY MEMBER"/>
    <property type="match status" value="1"/>
</dbReference>
<gene>
    <name evidence="15" type="ORF">Ga0123461_0233</name>
</gene>